<organism evidence="3 4">
    <name type="scientific">Daphnia pulex</name>
    <name type="common">Water flea</name>
    <dbReference type="NCBI Taxonomy" id="6669"/>
    <lineage>
        <taxon>Eukaryota</taxon>
        <taxon>Metazoa</taxon>
        <taxon>Ecdysozoa</taxon>
        <taxon>Arthropoda</taxon>
        <taxon>Crustacea</taxon>
        <taxon>Branchiopoda</taxon>
        <taxon>Diplostraca</taxon>
        <taxon>Cladocera</taxon>
        <taxon>Anomopoda</taxon>
        <taxon>Daphniidae</taxon>
        <taxon>Daphnia</taxon>
    </lineage>
</organism>
<feature type="compositionally biased region" description="Low complexity" evidence="1">
    <location>
        <begin position="328"/>
        <end position="337"/>
    </location>
</feature>
<dbReference type="eggNOG" id="KOG2605">
    <property type="taxonomic scope" value="Eukaryota"/>
</dbReference>
<dbReference type="InterPro" id="IPR050704">
    <property type="entry name" value="Peptidase_C85-like"/>
</dbReference>
<dbReference type="InParanoid" id="E9HJ20"/>
<dbReference type="GO" id="GO:0004843">
    <property type="term" value="F:cysteine-type deubiquitinase activity"/>
    <property type="evidence" value="ECO:0000318"/>
    <property type="project" value="GO_Central"/>
</dbReference>
<evidence type="ECO:0000313" key="4">
    <source>
        <dbReference type="Proteomes" id="UP000000305"/>
    </source>
</evidence>
<dbReference type="STRING" id="6669.E9HJ20"/>
<dbReference type="KEGG" id="dpx:DAPPUDRAFT_114724"/>
<dbReference type="PANTHER" id="PTHR12419:SF11">
    <property type="entry name" value="OTU DOMAIN-CONTAINING PROTEIN DDB_G0284757"/>
    <property type="match status" value="1"/>
</dbReference>
<dbReference type="MEROPS" id="C85.003"/>
<dbReference type="PANTHER" id="PTHR12419">
    <property type="entry name" value="OTU DOMAIN CONTAINING PROTEIN"/>
    <property type="match status" value="1"/>
</dbReference>
<dbReference type="Proteomes" id="UP000000305">
    <property type="component" value="Unassembled WGS sequence"/>
</dbReference>
<evidence type="ECO:0000313" key="3">
    <source>
        <dbReference type="EMBL" id="EFX68273.1"/>
    </source>
</evidence>
<protein>
    <recommendedName>
        <fullName evidence="2">OTU domain-containing protein</fullName>
    </recommendedName>
</protein>
<dbReference type="EMBL" id="GL732659">
    <property type="protein sequence ID" value="EFX68273.1"/>
    <property type="molecule type" value="Genomic_DNA"/>
</dbReference>
<dbReference type="Gene3D" id="4.10.75.10">
    <property type="entry name" value="Elafin-like"/>
    <property type="match status" value="1"/>
</dbReference>
<keyword evidence="4" id="KW-1185">Reference proteome</keyword>
<dbReference type="AlphaFoldDB" id="E9HJ20"/>
<gene>
    <name evidence="3" type="ORF">DAPPUDRAFT_114724</name>
</gene>
<evidence type="ECO:0000256" key="1">
    <source>
        <dbReference type="SAM" id="MobiDB-lite"/>
    </source>
</evidence>
<proteinExistence type="predicted"/>
<accession>E9HJ20</accession>
<dbReference type="Gene3D" id="3.90.70.80">
    <property type="match status" value="1"/>
</dbReference>
<dbReference type="InterPro" id="IPR003323">
    <property type="entry name" value="OTU_dom"/>
</dbReference>
<dbReference type="InterPro" id="IPR038765">
    <property type="entry name" value="Papain-like_cys_pep_sf"/>
</dbReference>
<dbReference type="Pfam" id="PF02338">
    <property type="entry name" value="OTU"/>
    <property type="match status" value="1"/>
</dbReference>
<dbReference type="InterPro" id="IPR036645">
    <property type="entry name" value="Elafin-like_sf"/>
</dbReference>
<feature type="domain" description="OTU" evidence="2">
    <location>
        <begin position="101"/>
        <end position="225"/>
    </location>
</feature>
<feature type="region of interest" description="Disordered" evidence="1">
    <location>
        <begin position="315"/>
        <end position="337"/>
    </location>
</feature>
<name>E9HJ20_DAPPU</name>
<dbReference type="OrthoDB" id="415023at2759"/>
<sequence length="364" mass="40539">MGQIRKKRRQTIAGLKGTGRCPSKIRCPPDPSAVGKRTDECSSDDDCHGQLKCFTDGSRVNDQRLCVMPLFTSAGDEVHESFVQLLEVEQQLRRSLEQLHLKLVEVPADGNCLFSALAHQWFGNMNKHLDMRLLITDYLSKYDEFYSHFEDNSKKTFTDYITELRKPGTYGDHSSITAFSSKFKVAVRIYRPNGNHTLEECPGSVHNDVMIAYNEVNHYYSVVNIVDDRQENFLTLMQPSSQGLTPPIRPLVHSASEQCQIASFSIQRPSLDNDLMAETADGSHFTSALSNSFEDMTNMQQLEPNSNCGLNISFQSIPLGPSGGNGDPGPTTTYTTTGPLQQIQTSFGYQTNMERTSTGTGNVV</sequence>
<evidence type="ECO:0000259" key="2">
    <source>
        <dbReference type="PROSITE" id="PS50802"/>
    </source>
</evidence>
<dbReference type="FunFam" id="3.90.70.80:FF:000048">
    <property type="entry name" value="Uncharacterized protein"/>
    <property type="match status" value="1"/>
</dbReference>
<dbReference type="HOGENOM" id="CLU_761329_0_0_1"/>
<reference evidence="3 4" key="1">
    <citation type="journal article" date="2011" name="Science">
        <title>The ecoresponsive genome of Daphnia pulex.</title>
        <authorList>
            <person name="Colbourne J.K."/>
            <person name="Pfrender M.E."/>
            <person name="Gilbert D."/>
            <person name="Thomas W.K."/>
            <person name="Tucker A."/>
            <person name="Oakley T.H."/>
            <person name="Tokishita S."/>
            <person name="Aerts A."/>
            <person name="Arnold G.J."/>
            <person name="Basu M.K."/>
            <person name="Bauer D.J."/>
            <person name="Caceres C.E."/>
            <person name="Carmel L."/>
            <person name="Casola C."/>
            <person name="Choi J.H."/>
            <person name="Detter J.C."/>
            <person name="Dong Q."/>
            <person name="Dusheyko S."/>
            <person name="Eads B.D."/>
            <person name="Frohlich T."/>
            <person name="Geiler-Samerotte K.A."/>
            <person name="Gerlach D."/>
            <person name="Hatcher P."/>
            <person name="Jogdeo S."/>
            <person name="Krijgsveld J."/>
            <person name="Kriventseva E.V."/>
            <person name="Kultz D."/>
            <person name="Laforsch C."/>
            <person name="Lindquist E."/>
            <person name="Lopez J."/>
            <person name="Manak J.R."/>
            <person name="Muller J."/>
            <person name="Pangilinan J."/>
            <person name="Patwardhan R.P."/>
            <person name="Pitluck S."/>
            <person name="Pritham E.J."/>
            <person name="Rechtsteiner A."/>
            <person name="Rho M."/>
            <person name="Rogozin I.B."/>
            <person name="Sakarya O."/>
            <person name="Salamov A."/>
            <person name="Schaack S."/>
            <person name="Shapiro H."/>
            <person name="Shiga Y."/>
            <person name="Skalitzky C."/>
            <person name="Smith Z."/>
            <person name="Souvorov A."/>
            <person name="Sung W."/>
            <person name="Tang Z."/>
            <person name="Tsuchiya D."/>
            <person name="Tu H."/>
            <person name="Vos H."/>
            <person name="Wang M."/>
            <person name="Wolf Y.I."/>
            <person name="Yamagata H."/>
            <person name="Yamada T."/>
            <person name="Ye Y."/>
            <person name="Shaw J.R."/>
            <person name="Andrews J."/>
            <person name="Crease T.J."/>
            <person name="Tang H."/>
            <person name="Lucas S.M."/>
            <person name="Robertson H.M."/>
            <person name="Bork P."/>
            <person name="Koonin E.V."/>
            <person name="Zdobnov E.M."/>
            <person name="Grigoriev I.V."/>
            <person name="Lynch M."/>
            <person name="Boore J.L."/>
        </authorList>
    </citation>
    <scope>NUCLEOTIDE SEQUENCE [LARGE SCALE GENOMIC DNA]</scope>
</reference>
<dbReference type="SUPFAM" id="SSF54001">
    <property type="entry name" value="Cysteine proteinases"/>
    <property type="match status" value="1"/>
</dbReference>
<dbReference type="PROSITE" id="PS50802">
    <property type="entry name" value="OTU"/>
    <property type="match status" value="1"/>
</dbReference>